<dbReference type="SUPFAM" id="SSF50969">
    <property type="entry name" value="YVTN repeat-like/Quinoprotein amine dehydrogenase"/>
    <property type="match status" value="1"/>
</dbReference>
<gene>
    <name evidence="1" type="ORF">GCM10009682_38380</name>
</gene>
<dbReference type="InterPro" id="IPR015943">
    <property type="entry name" value="WD40/YVTN_repeat-like_dom_sf"/>
</dbReference>
<dbReference type="EMBL" id="BAAALT010000122">
    <property type="protein sequence ID" value="GAA1813514.1"/>
    <property type="molecule type" value="Genomic_DNA"/>
</dbReference>
<sequence>MRGAAVATASAGAVTSLDGTRLFAAEDAGGDTILRTVDTRTGQVVGEYKLRGRWAPRAAPVGGQRVALTAPPAAGASPFLPAGRKRTEILIATPGKEVARLDLAGNLVPDTFDTSGNGLYVLDWLPPTAPHHYRVRWVDLIGGAVIPLNTIAKTPVPQGAEEEMSGEGRLAVYSPRQGMLFTLYTHQPDHQHTRDLIADRRSNVHAFVHSLNLTQRWAYCVDLPAPFGEGDGSTHTIAEDQTGRSLYVYDGASGSLAVVDTENLALGSPQPPQVVTVPRAAGTAYAAAATQRVFLGGDAAVHVVRPDGSVIATWKVADKVRGLGVSADGSRLYVGQSDRVLMLDATSGRQTGWVAVPGLVALRRAL</sequence>
<evidence type="ECO:0000313" key="2">
    <source>
        <dbReference type="Proteomes" id="UP001500218"/>
    </source>
</evidence>
<dbReference type="InterPro" id="IPR011044">
    <property type="entry name" value="Quino_amine_DH_bsu"/>
</dbReference>
<organism evidence="1 2">
    <name type="scientific">Luedemannella flava</name>
    <dbReference type="NCBI Taxonomy" id="349316"/>
    <lineage>
        <taxon>Bacteria</taxon>
        <taxon>Bacillati</taxon>
        <taxon>Actinomycetota</taxon>
        <taxon>Actinomycetes</taxon>
        <taxon>Micromonosporales</taxon>
        <taxon>Micromonosporaceae</taxon>
        <taxon>Luedemannella</taxon>
    </lineage>
</organism>
<dbReference type="Gene3D" id="2.130.10.10">
    <property type="entry name" value="YVTN repeat-like/Quinoprotein amine dehydrogenase"/>
    <property type="match status" value="1"/>
</dbReference>
<dbReference type="Proteomes" id="UP001500218">
    <property type="component" value="Unassembled WGS sequence"/>
</dbReference>
<reference evidence="1 2" key="1">
    <citation type="journal article" date="2019" name="Int. J. Syst. Evol. Microbiol.">
        <title>The Global Catalogue of Microorganisms (GCM) 10K type strain sequencing project: providing services to taxonomists for standard genome sequencing and annotation.</title>
        <authorList>
            <consortium name="The Broad Institute Genomics Platform"/>
            <consortium name="The Broad Institute Genome Sequencing Center for Infectious Disease"/>
            <person name="Wu L."/>
            <person name="Ma J."/>
        </authorList>
    </citation>
    <scope>NUCLEOTIDE SEQUENCE [LARGE SCALE GENOMIC DNA]</scope>
    <source>
        <strain evidence="1 2">JCM 13250</strain>
    </source>
</reference>
<evidence type="ECO:0000313" key="1">
    <source>
        <dbReference type="EMBL" id="GAA1813514.1"/>
    </source>
</evidence>
<protein>
    <submittedName>
        <fullName evidence="1">Uncharacterized protein</fullName>
    </submittedName>
</protein>
<proteinExistence type="predicted"/>
<accession>A0ABN2M7R9</accession>
<keyword evidence="2" id="KW-1185">Reference proteome</keyword>
<comment type="caution">
    <text evidence="1">The sequence shown here is derived from an EMBL/GenBank/DDBJ whole genome shotgun (WGS) entry which is preliminary data.</text>
</comment>
<name>A0ABN2M7R9_9ACTN</name>